<reference evidence="1 2" key="1">
    <citation type="submission" date="2018-04" db="EMBL/GenBank/DDBJ databases">
        <title>Sphingobacterium cortibacter sp. nov.</title>
        <authorList>
            <person name="Li Y."/>
        </authorList>
    </citation>
    <scope>NUCLEOTIDE SEQUENCE [LARGE SCALE GENOMIC DNA]</scope>
    <source>
        <strain evidence="1 2">2c-3</strain>
    </source>
</reference>
<protein>
    <submittedName>
        <fullName evidence="1">Uncharacterized protein</fullName>
    </submittedName>
</protein>
<proteinExistence type="predicted"/>
<dbReference type="EMBL" id="QDKG01000001">
    <property type="protein sequence ID" value="PVH27187.1"/>
    <property type="molecule type" value="Genomic_DNA"/>
</dbReference>
<sequence>MKMSLQHKFVEFIPEKVEEGILYVSIEYCTAIHKCVCGCGNEVVTPLSPTDWRLTFNGKSITLHPSIGNWNFECQSHYWIRNNKIEFAGHWTEKEIRLGRENDLERKTEYFEMPEIPKEEPVIQESQKSTIWQKISKFFRF</sequence>
<evidence type="ECO:0000313" key="1">
    <source>
        <dbReference type="EMBL" id="PVH27187.1"/>
    </source>
</evidence>
<organism evidence="1 2">
    <name type="scientific">Sphingobacterium corticibacter</name>
    <dbReference type="NCBI Taxonomy" id="2171749"/>
    <lineage>
        <taxon>Bacteria</taxon>
        <taxon>Pseudomonadati</taxon>
        <taxon>Bacteroidota</taxon>
        <taxon>Sphingobacteriia</taxon>
        <taxon>Sphingobacteriales</taxon>
        <taxon>Sphingobacteriaceae</taxon>
        <taxon>Sphingobacterium</taxon>
    </lineage>
</organism>
<comment type="caution">
    <text evidence="1">The sequence shown here is derived from an EMBL/GenBank/DDBJ whole genome shotgun (WGS) entry which is preliminary data.</text>
</comment>
<name>A0A2T8HP26_9SPHI</name>
<accession>A0A2T8HP26</accession>
<dbReference type="OrthoDB" id="3788717at2"/>
<dbReference type="Proteomes" id="UP000245627">
    <property type="component" value="Unassembled WGS sequence"/>
</dbReference>
<keyword evidence="2" id="KW-1185">Reference proteome</keyword>
<dbReference type="Pfam" id="PF20137">
    <property type="entry name" value="BubE"/>
    <property type="match status" value="1"/>
</dbReference>
<gene>
    <name evidence="1" type="ORF">DC487_04425</name>
</gene>
<dbReference type="AlphaFoldDB" id="A0A2T8HP26"/>
<evidence type="ECO:0000313" key="2">
    <source>
        <dbReference type="Proteomes" id="UP000245627"/>
    </source>
</evidence>
<dbReference type="InterPro" id="IPR045384">
    <property type="entry name" value="DUF6527"/>
</dbReference>